<dbReference type="OrthoDB" id="119432at2"/>
<dbReference type="GO" id="GO:0046872">
    <property type="term" value="F:metal ion binding"/>
    <property type="evidence" value="ECO:0007669"/>
    <property type="project" value="UniProtKB-KW"/>
</dbReference>
<accession>A0A3N4PD03</accession>
<protein>
    <submittedName>
        <fullName evidence="4">DinB family protein</fullName>
    </submittedName>
</protein>
<comment type="caution">
    <text evidence="4">The sequence shown here is derived from an EMBL/GenBank/DDBJ whole genome shotgun (WGS) entry which is preliminary data.</text>
</comment>
<dbReference type="Pfam" id="PF05163">
    <property type="entry name" value="DinB"/>
    <property type="match status" value="1"/>
</dbReference>
<dbReference type="RefSeq" id="WP_123849604.1">
    <property type="nucleotide sequence ID" value="NZ_RPDH01000003.1"/>
</dbReference>
<evidence type="ECO:0000313" key="5">
    <source>
        <dbReference type="Proteomes" id="UP000278351"/>
    </source>
</evidence>
<proteinExistence type="inferred from homology"/>
<feature type="binding site" evidence="3">
    <location>
        <position position="115"/>
    </location>
    <ligand>
        <name>a divalent metal cation</name>
        <dbReference type="ChEBI" id="CHEBI:60240"/>
    </ligand>
</feature>
<name>A0A3N4PD03_9BACT</name>
<evidence type="ECO:0000256" key="3">
    <source>
        <dbReference type="PIRSR" id="PIRSR607837-1"/>
    </source>
</evidence>
<evidence type="ECO:0000313" key="4">
    <source>
        <dbReference type="EMBL" id="RPE05955.1"/>
    </source>
</evidence>
<reference evidence="4 5" key="1">
    <citation type="submission" date="2018-11" db="EMBL/GenBank/DDBJ databases">
        <title>Chitinophaga lutea sp.nov., isolate from arsenic contaminated soil.</title>
        <authorList>
            <person name="Zong Y."/>
        </authorList>
    </citation>
    <scope>NUCLEOTIDE SEQUENCE [LARGE SCALE GENOMIC DNA]</scope>
    <source>
        <strain evidence="4 5">ZY74</strain>
    </source>
</reference>
<dbReference type="Proteomes" id="UP000278351">
    <property type="component" value="Unassembled WGS sequence"/>
</dbReference>
<sequence length="135" mass="15675">MNAQMLETLKTSRQFTLDVADAMPASKYGFKPVEQVWNFGELMHHIAYGIHWWEQNYIRMEETEWAPPAPERGKTAIRTALEEAYWALEQSVKGKKMDEAAVNGFHSTLHHIAHHRGQAVTYLRCNQITPPEYVY</sequence>
<evidence type="ECO:0000256" key="1">
    <source>
        <dbReference type="ARBA" id="ARBA00008635"/>
    </source>
</evidence>
<comment type="similarity">
    <text evidence="1">Belongs to the DinB family.</text>
</comment>
<dbReference type="Gene3D" id="1.20.120.450">
    <property type="entry name" value="dinb family like domain"/>
    <property type="match status" value="1"/>
</dbReference>
<organism evidence="4 5">
    <name type="scientific">Chitinophaga lutea</name>
    <dbReference type="NCBI Taxonomy" id="2488634"/>
    <lineage>
        <taxon>Bacteria</taxon>
        <taxon>Pseudomonadati</taxon>
        <taxon>Bacteroidota</taxon>
        <taxon>Chitinophagia</taxon>
        <taxon>Chitinophagales</taxon>
        <taxon>Chitinophagaceae</taxon>
        <taxon>Chitinophaga</taxon>
    </lineage>
</organism>
<dbReference type="InterPro" id="IPR034660">
    <property type="entry name" value="DinB/YfiT-like"/>
</dbReference>
<feature type="binding site" evidence="3">
    <location>
        <position position="111"/>
    </location>
    <ligand>
        <name>a divalent metal cation</name>
        <dbReference type="ChEBI" id="CHEBI:60240"/>
    </ligand>
</feature>
<keyword evidence="2 3" id="KW-0479">Metal-binding</keyword>
<dbReference type="SUPFAM" id="SSF109854">
    <property type="entry name" value="DinB/YfiT-like putative metalloenzymes"/>
    <property type="match status" value="1"/>
</dbReference>
<keyword evidence="5" id="KW-1185">Reference proteome</keyword>
<gene>
    <name evidence="4" type="ORF">EGT74_26755</name>
</gene>
<feature type="binding site" evidence="3">
    <location>
        <position position="45"/>
    </location>
    <ligand>
        <name>a divalent metal cation</name>
        <dbReference type="ChEBI" id="CHEBI:60240"/>
    </ligand>
</feature>
<dbReference type="InterPro" id="IPR007837">
    <property type="entry name" value="DinB"/>
</dbReference>
<dbReference type="AlphaFoldDB" id="A0A3N4PD03"/>
<evidence type="ECO:0000256" key="2">
    <source>
        <dbReference type="ARBA" id="ARBA00022723"/>
    </source>
</evidence>
<dbReference type="EMBL" id="RPDH01000003">
    <property type="protein sequence ID" value="RPE05955.1"/>
    <property type="molecule type" value="Genomic_DNA"/>
</dbReference>